<dbReference type="AlphaFoldDB" id="A0A0F4LMK9"/>
<evidence type="ECO:0000313" key="5">
    <source>
        <dbReference type="Proteomes" id="UP000033612"/>
    </source>
</evidence>
<dbReference type="GO" id="GO:0003677">
    <property type="term" value="F:DNA binding"/>
    <property type="evidence" value="ECO:0007669"/>
    <property type="project" value="UniProtKB-UniRule"/>
</dbReference>
<name>A0A0F4LMK9_9LACO</name>
<feature type="domain" description="HTH tetR-type" evidence="3">
    <location>
        <begin position="11"/>
        <end position="71"/>
    </location>
</feature>
<dbReference type="SUPFAM" id="SSF46689">
    <property type="entry name" value="Homeodomain-like"/>
    <property type="match status" value="1"/>
</dbReference>
<protein>
    <submittedName>
        <fullName evidence="4">Transcriptional regulator</fullName>
    </submittedName>
</protein>
<gene>
    <name evidence="4" type="ORF">JF75_02850</name>
</gene>
<dbReference type="Proteomes" id="UP000033612">
    <property type="component" value="Unassembled WGS sequence"/>
</dbReference>
<dbReference type="STRING" id="1218506.JF75_02850"/>
<dbReference type="HOGENOM" id="CLU_069356_45_4_9"/>
<feature type="DNA-binding region" description="H-T-H motif" evidence="2">
    <location>
        <begin position="34"/>
        <end position="53"/>
    </location>
</feature>
<evidence type="ECO:0000256" key="2">
    <source>
        <dbReference type="PROSITE-ProRule" id="PRU00335"/>
    </source>
</evidence>
<dbReference type="PATRIC" id="fig|1218506.3.peg.325"/>
<dbReference type="Gene3D" id="1.10.357.10">
    <property type="entry name" value="Tetracycline Repressor, domain 2"/>
    <property type="match status" value="1"/>
</dbReference>
<evidence type="ECO:0000313" key="4">
    <source>
        <dbReference type="EMBL" id="KJY59538.1"/>
    </source>
</evidence>
<dbReference type="InterPro" id="IPR001647">
    <property type="entry name" value="HTH_TetR"/>
</dbReference>
<dbReference type="RefSeq" id="WP_046332895.1">
    <property type="nucleotide sequence ID" value="NZ_JBHTBO010000019.1"/>
</dbReference>
<evidence type="ECO:0000256" key="1">
    <source>
        <dbReference type="ARBA" id="ARBA00023125"/>
    </source>
</evidence>
<accession>A0A0F4LMK9</accession>
<keyword evidence="1 2" id="KW-0238">DNA-binding</keyword>
<proteinExistence type="predicted"/>
<comment type="caution">
    <text evidence="4">The sequence shown here is derived from an EMBL/GenBank/DDBJ whole genome shotgun (WGS) entry which is preliminary data.</text>
</comment>
<dbReference type="OrthoDB" id="9812484at2"/>
<sequence length="173" mass="19652">MAKSTFINLPAGKKKKIESALLKEFSNYPLAKAQVARIVRETGIARGAFYKYFADLEDAYHYMYKLALKSIHLPIKIKSQFDSQQYYDNVVHFIEEMKTSTYAGLIKMHILYNESSLGHPVSPKILAELNPQNWSAMVLSHATIRLVLANPVQKSALMTRFKASLELLNKGKN</sequence>
<dbReference type="EMBL" id="JXLH01000004">
    <property type="protein sequence ID" value="KJY59538.1"/>
    <property type="molecule type" value="Genomic_DNA"/>
</dbReference>
<dbReference type="PROSITE" id="PS50977">
    <property type="entry name" value="HTH_TETR_2"/>
    <property type="match status" value="1"/>
</dbReference>
<dbReference type="Pfam" id="PF00440">
    <property type="entry name" value="TetR_N"/>
    <property type="match status" value="1"/>
</dbReference>
<evidence type="ECO:0000259" key="3">
    <source>
        <dbReference type="PROSITE" id="PS50977"/>
    </source>
</evidence>
<organism evidence="4 5">
    <name type="scientific">Lactobacillus kimbladii</name>
    <dbReference type="NCBI Taxonomy" id="1218506"/>
    <lineage>
        <taxon>Bacteria</taxon>
        <taxon>Bacillati</taxon>
        <taxon>Bacillota</taxon>
        <taxon>Bacilli</taxon>
        <taxon>Lactobacillales</taxon>
        <taxon>Lactobacillaceae</taxon>
        <taxon>Lactobacillus</taxon>
    </lineage>
</organism>
<dbReference type="InterPro" id="IPR009057">
    <property type="entry name" value="Homeodomain-like_sf"/>
</dbReference>
<reference evidence="4 5" key="1">
    <citation type="submission" date="2015-01" db="EMBL/GenBank/DDBJ databases">
        <title>Comparative genomics of the lactic acid bacteria isolated from the honey bee gut.</title>
        <authorList>
            <person name="Ellegaard K.M."/>
            <person name="Tamarit D."/>
            <person name="Javelind E."/>
            <person name="Olofsson T."/>
            <person name="Andersson S.G."/>
            <person name="Vasquez A."/>
        </authorList>
    </citation>
    <scope>NUCLEOTIDE SEQUENCE [LARGE SCALE GENOMIC DNA]</scope>
    <source>
        <strain evidence="4 5">Hma2</strain>
    </source>
</reference>
<keyword evidence="5" id="KW-1185">Reference proteome</keyword>